<evidence type="ECO:0000259" key="1">
    <source>
        <dbReference type="PROSITE" id="PS00028"/>
    </source>
</evidence>
<protein>
    <recommendedName>
        <fullName evidence="1">C2H2-type domain-containing protein</fullName>
    </recommendedName>
</protein>
<accession>A0A0C3LDY4</accession>
<proteinExistence type="predicted"/>
<dbReference type="PROSITE" id="PS00028">
    <property type="entry name" value="ZINC_FINGER_C2H2_1"/>
    <property type="match status" value="1"/>
</dbReference>
<dbReference type="Proteomes" id="UP000054248">
    <property type="component" value="Unassembled WGS sequence"/>
</dbReference>
<keyword evidence="3" id="KW-1185">Reference proteome</keyword>
<dbReference type="SMART" id="SM00355">
    <property type="entry name" value="ZnF_C2H2"/>
    <property type="match status" value="2"/>
</dbReference>
<dbReference type="HOGENOM" id="CLU_2098621_0_0_1"/>
<dbReference type="EMBL" id="KN822957">
    <property type="protein sequence ID" value="KIO32153.1"/>
    <property type="molecule type" value="Genomic_DNA"/>
</dbReference>
<evidence type="ECO:0000313" key="3">
    <source>
        <dbReference type="Proteomes" id="UP000054248"/>
    </source>
</evidence>
<organism evidence="2 3">
    <name type="scientific">Tulasnella calospora MUT 4182</name>
    <dbReference type="NCBI Taxonomy" id="1051891"/>
    <lineage>
        <taxon>Eukaryota</taxon>
        <taxon>Fungi</taxon>
        <taxon>Dikarya</taxon>
        <taxon>Basidiomycota</taxon>
        <taxon>Agaricomycotina</taxon>
        <taxon>Agaricomycetes</taxon>
        <taxon>Cantharellales</taxon>
        <taxon>Tulasnellaceae</taxon>
        <taxon>Tulasnella</taxon>
    </lineage>
</organism>
<sequence length="116" mass="13608">MDFSTGHRRVPCRYCGRFMATAAALRRHINARHERRTGYLFECGRQYSASVTRSRCRARHVGPFRCRFIGCSYRSDRRSCLSQHMRRQHLNLLWLEMSRLSLGNLVPAAFSQDPTE</sequence>
<dbReference type="InterPro" id="IPR013087">
    <property type="entry name" value="Znf_C2H2_type"/>
</dbReference>
<dbReference type="Gene3D" id="3.30.160.60">
    <property type="entry name" value="Classic Zinc Finger"/>
    <property type="match status" value="1"/>
</dbReference>
<name>A0A0C3LDY4_9AGAM</name>
<reference evidence="2 3" key="1">
    <citation type="submission" date="2014-04" db="EMBL/GenBank/DDBJ databases">
        <authorList>
            <consortium name="DOE Joint Genome Institute"/>
            <person name="Kuo A."/>
            <person name="Girlanda M."/>
            <person name="Perotto S."/>
            <person name="Kohler A."/>
            <person name="Nagy L.G."/>
            <person name="Floudas D."/>
            <person name="Copeland A."/>
            <person name="Barry K.W."/>
            <person name="Cichocki N."/>
            <person name="Veneault-Fourrey C."/>
            <person name="LaButti K."/>
            <person name="Lindquist E.A."/>
            <person name="Lipzen A."/>
            <person name="Lundell T."/>
            <person name="Morin E."/>
            <person name="Murat C."/>
            <person name="Sun H."/>
            <person name="Tunlid A."/>
            <person name="Henrissat B."/>
            <person name="Grigoriev I.V."/>
            <person name="Hibbett D.S."/>
            <person name="Martin F."/>
            <person name="Nordberg H.P."/>
            <person name="Cantor M.N."/>
            <person name="Hua S.X."/>
        </authorList>
    </citation>
    <scope>NUCLEOTIDE SEQUENCE [LARGE SCALE GENOMIC DNA]</scope>
    <source>
        <strain evidence="2 3">MUT 4182</strain>
    </source>
</reference>
<dbReference type="AlphaFoldDB" id="A0A0C3LDY4"/>
<reference evidence="3" key="2">
    <citation type="submission" date="2015-01" db="EMBL/GenBank/DDBJ databases">
        <title>Evolutionary Origins and Diversification of the Mycorrhizal Mutualists.</title>
        <authorList>
            <consortium name="DOE Joint Genome Institute"/>
            <consortium name="Mycorrhizal Genomics Consortium"/>
            <person name="Kohler A."/>
            <person name="Kuo A."/>
            <person name="Nagy L.G."/>
            <person name="Floudas D."/>
            <person name="Copeland A."/>
            <person name="Barry K.W."/>
            <person name="Cichocki N."/>
            <person name="Veneault-Fourrey C."/>
            <person name="LaButti K."/>
            <person name="Lindquist E.A."/>
            <person name="Lipzen A."/>
            <person name="Lundell T."/>
            <person name="Morin E."/>
            <person name="Murat C."/>
            <person name="Riley R."/>
            <person name="Ohm R."/>
            <person name="Sun H."/>
            <person name="Tunlid A."/>
            <person name="Henrissat B."/>
            <person name="Grigoriev I.V."/>
            <person name="Hibbett D.S."/>
            <person name="Martin F."/>
        </authorList>
    </citation>
    <scope>NUCLEOTIDE SEQUENCE [LARGE SCALE GENOMIC DNA]</scope>
    <source>
        <strain evidence="3">MUT 4182</strain>
    </source>
</reference>
<gene>
    <name evidence="2" type="ORF">M407DRAFT_115613</name>
</gene>
<evidence type="ECO:0000313" key="2">
    <source>
        <dbReference type="EMBL" id="KIO32153.1"/>
    </source>
</evidence>
<feature type="domain" description="C2H2-type" evidence="1">
    <location>
        <begin position="12"/>
        <end position="33"/>
    </location>
</feature>